<dbReference type="PANTHER" id="PTHR30055:SF234">
    <property type="entry name" value="HTH-TYPE TRANSCRIPTIONAL REGULATOR BETI"/>
    <property type="match status" value="1"/>
</dbReference>
<dbReference type="InterPro" id="IPR041490">
    <property type="entry name" value="KstR2_TetR_C"/>
</dbReference>
<proteinExistence type="predicted"/>
<dbReference type="RefSeq" id="WP_377132905.1">
    <property type="nucleotide sequence ID" value="NZ_JBHSFI010000002.1"/>
</dbReference>
<dbReference type="InterPro" id="IPR009057">
    <property type="entry name" value="Homeodomain-like_sf"/>
</dbReference>
<dbReference type="Gene3D" id="1.10.357.10">
    <property type="entry name" value="Tetracycline Repressor, domain 2"/>
    <property type="match status" value="1"/>
</dbReference>
<dbReference type="SUPFAM" id="SSF46689">
    <property type="entry name" value="Homeodomain-like"/>
    <property type="match status" value="1"/>
</dbReference>
<dbReference type="Pfam" id="PF17932">
    <property type="entry name" value="TetR_C_24"/>
    <property type="match status" value="1"/>
</dbReference>
<keyword evidence="2 4" id="KW-0238">DNA-binding</keyword>
<feature type="region of interest" description="Disordered" evidence="5">
    <location>
        <begin position="228"/>
        <end position="247"/>
    </location>
</feature>
<accession>A0ABV9HDC0</accession>
<dbReference type="PANTHER" id="PTHR30055">
    <property type="entry name" value="HTH-TYPE TRANSCRIPTIONAL REGULATOR RUTR"/>
    <property type="match status" value="1"/>
</dbReference>
<dbReference type="Proteomes" id="UP001596011">
    <property type="component" value="Unassembled WGS sequence"/>
</dbReference>
<keyword evidence="8" id="KW-1185">Reference proteome</keyword>
<evidence type="ECO:0000313" key="7">
    <source>
        <dbReference type="EMBL" id="MFC4627606.1"/>
    </source>
</evidence>
<protein>
    <submittedName>
        <fullName evidence="7">TetR/AcrR family transcriptional regulator</fullName>
    </submittedName>
</protein>
<feature type="DNA-binding region" description="H-T-H motif" evidence="4">
    <location>
        <begin position="63"/>
        <end position="82"/>
    </location>
</feature>
<name>A0ABV9HDC0_9MICO</name>
<dbReference type="EMBL" id="JBHSFI010000002">
    <property type="protein sequence ID" value="MFC4627606.1"/>
    <property type="molecule type" value="Genomic_DNA"/>
</dbReference>
<feature type="compositionally biased region" description="Low complexity" evidence="5">
    <location>
        <begin position="20"/>
        <end position="32"/>
    </location>
</feature>
<feature type="region of interest" description="Disordered" evidence="5">
    <location>
        <begin position="20"/>
        <end position="43"/>
    </location>
</feature>
<evidence type="ECO:0000256" key="5">
    <source>
        <dbReference type="SAM" id="MobiDB-lite"/>
    </source>
</evidence>
<evidence type="ECO:0000259" key="6">
    <source>
        <dbReference type="PROSITE" id="PS50977"/>
    </source>
</evidence>
<evidence type="ECO:0000256" key="2">
    <source>
        <dbReference type="ARBA" id="ARBA00023125"/>
    </source>
</evidence>
<dbReference type="Gene3D" id="1.10.10.60">
    <property type="entry name" value="Homeodomain-like"/>
    <property type="match status" value="1"/>
</dbReference>
<evidence type="ECO:0000313" key="8">
    <source>
        <dbReference type="Proteomes" id="UP001596011"/>
    </source>
</evidence>
<reference evidence="8" key="1">
    <citation type="journal article" date="2019" name="Int. J. Syst. Evol. Microbiol.">
        <title>The Global Catalogue of Microorganisms (GCM) 10K type strain sequencing project: providing services to taxonomists for standard genome sequencing and annotation.</title>
        <authorList>
            <consortium name="The Broad Institute Genomics Platform"/>
            <consortium name="The Broad Institute Genome Sequencing Center for Infectious Disease"/>
            <person name="Wu L."/>
            <person name="Ma J."/>
        </authorList>
    </citation>
    <scope>NUCLEOTIDE SEQUENCE [LARGE SCALE GENOMIC DNA]</scope>
    <source>
        <strain evidence="8">CCUG 42722</strain>
    </source>
</reference>
<dbReference type="InterPro" id="IPR036271">
    <property type="entry name" value="Tet_transcr_reg_TetR-rel_C_sf"/>
</dbReference>
<dbReference type="Pfam" id="PF00440">
    <property type="entry name" value="TetR_N"/>
    <property type="match status" value="1"/>
</dbReference>
<feature type="domain" description="HTH tetR-type" evidence="6">
    <location>
        <begin position="40"/>
        <end position="100"/>
    </location>
</feature>
<evidence type="ECO:0000256" key="1">
    <source>
        <dbReference type="ARBA" id="ARBA00023015"/>
    </source>
</evidence>
<dbReference type="SUPFAM" id="SSF48498">
    <property type="entry name" value="Tetracyclin repressor-like, C-terminal domain"/>
    <property type="match status" value="1"/>
</dbReference>
<dbReference type="InterPro" id="IPR001647">
    <property type="entry name" value="HTH_TetR"/>
</dbReference>
<keyword evidence="1" id="KW-0805">Transcription regulation</keyword>
<dbReference type="InterPro" id="IPR050109">
    <property type="entry name" value="HTH-type_TetR-like_transc_reg"/>
</dbReference>
<gene>
    <name evidence="7" type="ORF">ACFO6V_05120</name>
</gene>
<sequence>MTTEATAAGSMSAGAASAGAASTGAASAGAPARRPRGRPGHDREAVLRTAITLFNQRGYDATSISDLAAELGVTKSAVYHHFVSKEALLAAALDEALEGLSEAVEAASVATDGEPSSVRLRTTVEAAVRILADNLPAVTLLLRVRGNSDLERSAMERRRHIDERLAVLVRQSAAEGDLRADVDPDVISRLIFGMVNSLADWYRPGGPLPADALAATISSVLFDGLGPARGGVDPGSDPAPFRRSPRP</sequence>
<dbReference type="PRINTS" id="PR00455">
    <property type="entry name" value="HTHTETR"/>
</dbReference>
<evidence type="ECO:0000256" key="4">
    <source>
        <dbReference type="PROSITE-ProRule" id="PRU00335"/>
    </source>
</evidence>
<comment type="caution">
    <text evidence="7">The sequence shown here is derived from an EMBL/GenBank/DDBJ whole genome shotgun (WGS) entry which is preliminary data.</text>
</comment>
<keyword evidence="3" id="KW-0804">Transcription</keyword>
<organism evidence="7 8">
    <name type="scientific">Promicromonospora alba</name>
    <dbReference type="NCBI Taxonomy" id="1616110"/>
    <lineage>
        <taxon>Bacteria</taxon>
        <taxon>Bacillati</taxon>
        <taxon>Actinomycetota</taxon>
        <taxon>Actinomycetes</taxon>
        <taxon>Micrococcales</taxon>
        <taxon>Promicromonosporaceae</taxon>
        <taxon>Promicromonospora</taxon>
    </lineage>
</organism>
<evidence type="ECO:0000256" key="3">
    <source>
        <dbReference type="ARBA" id="ARBA00023163"/>
    </source>
</evidence>
<dbReference type="PROSITE" id="PS50977">
    <property type="entry name" value="HTH_TETR_2"/>
    <property type="match status" value="1"/>
</dbReference>